<evidence type="ECO:0000313" key="2">
    <source>
        <dbReference type="Proteomes" id="UP000006383"/>
    </source>
</evidence>
<evidence type="ECO:0000313" key="1">
    <source>
        <dbReference type="EMBL" id="ABQ60349.1"/>
    </source>
</evidence>
<dbReference type="EMBL" id="CP000708">
    <property type="protein sequence ID" value="ABQ60349.1"/>
    <property type="molecule type" value="Genomic_DNA"/>
</dbReference>
<dbReference type="AlphaFoldDB" id="A0A0H3APD0"/>
<name>A0A0H3APD0_BRUO2</name>
<protein>
    <submittedName>
        <fullName evidence="1">Uncharacterized protein</fullName>
    </submittedName>
</protein>
<organism evidence="1 2">
    <name type="scientific">Brucella ovis (strain ATCC 25840 / 63/290 / NCTC 10512)</name>
    <dbReference type="NCBI Taxonomy" id="444178"/>
    <lineage>
        <taxon>Bacteria</taxon>
        <taxon>Pseudomonadati</taxon>
        <taxon>Pseudomonadota</taxon>
        <taxon>Alphaproteobacteria</taxon>
        <taxon>Hyphomicrobiales</taxon>
        <taxon>Brucellaceae</taxon>
        <taxon>Brucella/Ochrobactrum group</taxon>
        <taxon>Brucella</taxon>
    </lineage>
</organism>
<dbReference type="Proteomes" id="UP000006383">
    <property type="component" value="Chromosome I"/>
</dbReference>
<sequence length="37" mass="3987">MLSIPSSNTANRISETIKAASVFSAKPIRCVKRPAQI</sequence>
<proteinExistence type="predicted"/>
<reference evidence="2" key="1">
    <citation type="journal article" date="2009" name="PLoS ONE">
        <title>Genome degradation in Brucella ovis corresponds with narrowing of its host range and tissue tropism.</title>
        <authorList>
            <person name="Tsolis R.M."/>
            <person name="Seshadri R."/>
            <person name="Santos R.L."/>
            <person name="Sangari F.J."/>
            <person name="Lobo J.M."/>
            <person name="de Jong M.F."/>
            <person name="Ren Q."/>
            <person name="Myers G."/>
            <person name="Brinkac L.M."/>
            <person name="Nelson W.C."/>
            <person name="Deboy R.T."/>
            <person name="Angiuoli S."/>
            <person name="Khouri H."/>
            <person name="Dimitrov G."/>
            <person name="Robinson J.R."/>
            <person name="Mulligan S."/>
            <person name="Walker R.L."/>
            <person name="Elzer P.E."/>
            <person name="Hassan K.A."/>
            <person name="Paulsen I.T."/>
        </authorList>
    </citation>
    <scope>NUCLEOTIDE SEQUENCE [LARGE SCALE GENOMIC DNA]</scope>
    <source>
        <strain evidence="2">ATCC 25840 / 63/290 / NCTC 10512</strain>
    </source>
</reference>
<dbReference type="HOGENOM" id="CLU_3341055_0_0_5"/>
<keyword evidence="2" id="KW-1185">Reference proteome</keyword>
<gene>
    <name evidence="1" type="ordered locus">BOV_1294</name>
</gene>
<dbReference type="KEGG" id="bov:BOV_1294"/>
<accession>A0A0H3APD0</accession>